<feature type="chain" id="PRO_5001654495" description="non-specific serine/threonine protein kinase" evidence="17">
    <location>
        <begin position="31"/>
        <end position="953"/>
    </location>
</feature>
<dbReference type="InterPro" id="IPR017441">
    <property type="entry name" value="Protein_kinase_ATP_BS"/>
</dbReference>
<dbReference type="Pfam" id="PF13947">
    <property type="entry name" value="GUB_WAK_bind"/>
    <property type="match status" value="1"/>
</dbReference>
<evidence type="ECO:0000313" key="20">
    <source>
        <dbReference type="Proteomes" id="UP000295252"/>
    </source>
</evidence>
<evidence type="ECO:0000256" key="2">
    <source>
        <dbReference type="ARBA" id="ARBA00012513"/>
    </source>
</evidence>
<keyword evidence="20" id="KW-1185">Reference proteome</keyword>
<dbReference type="GO" id="GO:0030247">
    <property type="term" value="F:polysaccharide binding"/>
    <property type="evidence" value="ECO:0007669"/>
    <property type="project" value="InterPro"/>
</dbReference>
<evidence type="ECO:0000256" key="8">
    <source>
        <dbReference type="ARBA" id="ARBA00022777"/>
    </source>
</evidence>
<evidence type="ECO:0000256" key="11">
    <source>
        <dbReference type="ARBA" id="ARBA00023136"/>
    </source>
</evidence>
<feature type="transmembrane region" description="Helical" evidence="16">
    <location>
        <begin position="769"/>
        <end position="794"/>
    </location>
</feature>
<dbReference type="SUPFAM" id="SSF56112">
    <property type="entry name" value="Protein kinase-like (PK-like)"/>
    <property type="match status" value="2"/>
</dbReference>
<evidence type="ECO:0000256" key="7">
    <source>
        <dbReference type="ARBA" id="ARBA00022741"/>
    </source>
</evidence>
<keyword evidence="5 16" id="KW-0812">Transmembrane</keyword>
<dbReference type="Pfam" id="PF14380">
    <property type="entry name" value="WAK_assoc"/>
    <property type="match status" value="2"/>
</dbReference>
<dbReference type="GO" id="GO:0016020">
    <property type="term" value="C:membrane"/>
    <property type="evidence" value="ECO:0007669"/>
    <property type="project" value="UniProtKB-SubCell"/>
</dbReference>
<keyword evidence="4" id="KW-0808">Transferase</keyword>
<evidence type="ECO:0000313" key="19">
    <source>
        <dbReference type="EMBL" id="CDP02761.1"/>
    </source>
</evidence>
<evidence type="ECO:0000256" key="10">
    <source>
        <dbReference type="ARBA" id="ARBA00022989"/>
    </source>
</evidence>
<evidence type="ECO:0000259" key="18">
    <source>
        <dbReference type="PROSITE" id="PS50011"/>
    </source>
</evidence>
<dbReference type="Gramene" id="CDP02761">
    <property type="protein sequence ID" value="CDP02761"/>
    <property type="gene ID" value="GSCOC_T00040251001"/>
</dbReference>
<dbReference type="FunCoup" id="A0A068U2P6">
    <property type="interactions" value="548"/>
</dbReference>
<dbReference type="EC" id="2.7.11.1" evidence="2"/>
<feature type="domain" description="Protein kinase" evidence="18">
    <location>
        <begin position="835"/>
        <end position="953"/>
    </location>
</feature>
<dbReference type="FunFam" id="3.30.200.20:FF:000178">
    <property type="entry name" value="serine/threonine-protein kinase PBS1-like"/>
    <property type="match status" value="2"/>
</dbReference>
<evidence type="ECO:0000256" key="9">
    <source>
        <dbReference type="ARBA" id="ARBA00022840"/>
    </source>
</evidence>
<dbReference type="InterPro" id="IPR045874">
    <property type="entry name" value="LRK10/LRL21-25-like"/>
</dbReference>
<sequence>MMHMKDLLSTTSLLFIITSFTLLHIPKSFSQDQQQFETCSEPFRCGNIDFSYPFWGGDRPESCGYPGFNLSCQGNVPRFTVGPVAYRILSSVDTSSQTVTVARDDLWDSNCPQSLHNTTLNFNIFSYPNTVDNITLYYNCTQLPNNLFQLQYQFNCTVNSTTPSTNFFQTSGAAFWSACAANIRVPINRAAFPSLFNTTAILNPTDLRTALTTGFPLRYEANNTACNNCSNTGGQCGYDTRSNSFTCYPNNKNGEPSSSKSLVSVSLQRRRRLAAAAAGVGTLCCFLKRCSAWEAVIYWKSDEGNNQQVEAFMRNYGSVAPKLYKYSEIKKMTNSFAKKLGLGGYGSVYRGKLSDGRLVAVKVLNDNNGNGEEFINEVASISRTSHVNVVNLLGFCYDRTKRALIYEFMPNGSLDKFIYQKRSSGDMTKDCQLEWKTLYEIAVGTARGLEYLHKGCNTRIVHLDIKPHNILLDKDFCPKISDFGLARLCKQKQSILSTIGARGTAGYIAPEVFCRSFGGISHKSDVYSYGMMLLEIVGLRRKIGTDSEQTSERYFPDWIYEHLELGKDLEIQGVMNEEEEDTSRKMILVGLWCIQTNPTDRPPMGKVVEMLEGSLEHLKIPPKPFPESPPMARDRPLPNSFHCEAGAKNTTNFFTTNTKLAPRPDCKSMITVPVDRRIAQVIGNTTRATGNDLNEALSGGFPLRWMANNTSCDFCIASGGRCGSIPNSNTFACYCPDRSYAFSCNDDQTGSGSVTGNQSISGHRGRIKLAIGLSVSLGLAGIVTLSAATIYGYTKLKTHTKQDKGKNQKVEASFKNYGSPAPKLYSFSEIKKITNSFIDKLGQGGCGSVYKGKLSDGRLVAVKVLSDTKGNGEEFINEVASISRTSHVNIVTLLGFCYKDDKKALIYEFMPNGSLDKYLYEKGSSNPSLLLDWTTSHKIAISVPKSLILAWLN</sequence>
<evidence type="ECO:0000256" key="13">
    <source>
        <dbReference type="ARBA" id="ARBA00047899"/>
    </source>
</evidence>
<dbReference type="STRING" id="49390.A0A068U2P6"/>
<dbReference type="PANTHER" id="PTHR27009">
    <property type="entry name" value="RUST RESISTANCE KINASE LR10-RELATED"/>
    <property type="match status" value="1"/>
</dbReference>
<gene>
    <name evidence="19" type="ORF">GSCOC_T00040251001</name>
</gene>
<evidence type="ECO:0000256" key="17">
    <source>
        <dbReference type="SAM" id="SignalP"/>
    </source>
</evidence>
<dbReference type="Proteomes" id="UP000295252">
    <property type="component" value="Chromosome IX"/>
</dbReference>
<protein>
    <recommendedName>
        <fullName evidence="2">non-specific serine/threonine protein kinase</fullName>
        <ecNumber evidence="2">2.7.11.1</ecNumber>
    </recommendedName>
</protein>
<organism evidence="19 20">
    <name type="scientific">Coffea canephora</name>
    <name type="common">Robusta coffee</name>
    <dbReference type="NCBI Taxonomy" id="49390"/>
    <lineage>
        <taxon>Eukaryota</taxon>
        <taxon>Viridiplantae</taxon>
        <taxon>Streptophyta</taxon>
        <taxon>Embryophyta</taxon>
        <taxon>Tracheophyta</taxon>
        <taxon>Spermatophyta</taxon>
        <taxon>Magnoliopsida</taxon>
        <taxon>eudicotyledons</taxon>
        <taxon>Gunneridae</taxon>
        <taxon>Pentapetalae</taxon>
        <taxon>asterids</taxon>
        <taxon>lamiids</taxon>
        <taxon>Gentianales</taxon>
        <taxon>Rubiaceae</taxon>
        <taxon>Ixoroideae</taxon>
        <taxon>Gardenieae complex</taxon>
        <taxon>Bertiereae - Coffeeae clade</taxon>
        <taxon>Coffeeae</taxon>
        <taxon>Coffea</taxon>
    </lineage>
</organism>
<dbReference type="SMART" id="SM00220">
    <property type="entry name" value="S_TKc"/>
    <property type="match status" value="1"/>
</dbReference>
<dbReference type="InterPro" id="IPR011009">
    <property type="entry name" value="Kinase-like_dom_sf"/>
</dbReference>
<dbReference type="Pfam" id="PF07714">
    <property type="entry name" value="PK_Tyr_Ser-Thr"/>
    <property type="match status" value="2"/>
</dbReference>
<keyword evidence="8" id="KW-0418">Kinase</keyword>
<evidence type="ECO:0000256" key="15">
    <source>
        <dbReference type="PROSITE-ProRule" id="PRU10141"/>
    </source>
</evidence>
<evidence type="ECO:0000256" key="6">
    <source>
        <dbReference type="ARBA" id="ARBA00022729"/>
    </source>
</evidence>
<dbReference type="CDD" id="cd14066">
    <property type="entry name" value="STKc_IRAK"/>
    <property type="match status" value="1"/>
</dbReference>
<dbReference type="InterPro" id="IPR000719">
    <property type="entry name" value="Prot_kinase_dom"/>
</dbReference>
<dbReference type="GO" id="GO:0004674">
    <property type="term" value="F:protein serine/threonine kinase activity"/>
    <property type="evidence" value="ECO:0007669"/>
    <property type="project" value="UniProtKB-KW"/>
</dbReference>
<dbReference type="Gene3D" id="3.30.200.20">
    <property type="entry name" value="Phosphorylase Kinase, domain 1"/>
    <property type="match status" value="1"/>
</dbReference>
<keyword evidence="3" id="KW-0723">Serine/threonine-protein kinase</keyword>
<feature type="domain" description="Protein kinase" evidence="18">
    <location>
        <begin position="334"/>
        <end position="620"/>
    </location>
</feature>
<evidence type="ECO:0000256" key="1">
    <source>
        <dbReference type="ARBA" id="ARBA00004479"/>
    </source>
</evidence>
<keyword evidence="6 17" id="KW-0732">Signal</keyword>
<dbReference type="PhylomeDB" id="A0A068U2P6"/>
<dbReference type="FunFam" id="1.10.510.10:FF:000590">
    <property type="entry name" value="PR5-like receptor kinase"/>
    <property type="match status" value="1"/>
</dbReference>
<keyword evidence="11 16" id="KW-0472">Membrane</keyword>
<accession>A0A068U2P6</accession>
<name>A0A068U2P6_COFCA</name>
<comment type="subcellular location">
    <subcellularLocation>
        <location evidence="1">Membrane</location>
        <topology evidence="1">Single-pass type I membrane protein</topology>
    </subcellularLocation>
</comment>
<evidence type="ECO:0000256" key="12">
    <source>
        <dbReference type="ARBA" id="ARBA00023180"/>
    </source>
</evidence>
<dbReference type="AlphaFoldDB" id="A0A068U2P6"/>
<dbReference type="InterPro" id="IPR025287">
    <property type="entry name" value="WAK_GUB"/>
</dbReference>
<keyword evidence="9 15" id="KW-0067">ATP-binding</keyword>
<dbReference type="GO" id="GO:0005524">
    <property type="term" value="F:ATP binding"/>
    <property type="evidence" value="ECO:0007669"/>
    <property type="project" value="UniProtKB-UniRule"/>
</dbReference>
<comment type="catalytic activity">
    <reaction evidence="14">
        <text>L-seryl-[protein] + ATP = O-phospho-L-seryl-[protein] + ADP + H(+)</text>
        <dbReference type="Rhea" id="RHEA:17989"/>
        <dbReference type="Rhea" id="RHEA-COMP:9863"/>
        <dbReference type="Rhea" id="RHEA-COMP:11604"/>
        <dbReference type="ChEBI" id="CHEBI:15378"/>
        <dbReference type="ChEBI" id="CHEBI:29999"/>
        <dbReference type="ChEBI" id="CHEBI:30616"/>
        <dbReference type="ChEBI" id="CHEBI:83421"/>
        <dbReference type="ChEBI" id="CHEBI:456216"/>
        <dbReference type="EC" id="2.7.11.1"/>
    </reaction>
</comment>
<dbReference type="InterPro" id="IPR001245">
    <property type="entry name" value="Ser-Thr/Tyr_kinase_cat_dom"/>
</dbReference>
<proteinExistence type="predicted"/>
<reference evidence="20" key="1">
    <citation type="journal article" date="2014" name="Science">
        <title>The coffee genome provides insight into the convergent evolution of caffeine biosynthesis.</title>
        <authorList>
            <person name="Denoeud F."/>
            <person name="Carretero-Paulet L."/>
            <person name="Dereeper A."/>
            <person name="Droc G."/>
            <person name="Guyot R."/>
            <person name="Pietrella M."/>
            <person name="Zheng C."/>
            <person name="Alberti A."/>
            <person name="Anthony F."/>
            <person name="Aprea G."/>
            <person name="Aury J.M."/>
            <person name="Bento P."/>
            <person name="Bernard M."/>
            <person name="Bocs S."/>
            <person name="Campa C."/>
            <person name="Cenci A."/>
            <person name="Combes M.C."/>
            <person name="Crouzillat D."/>
            <person name="Da Silva C."/>
            <person name="Daddiego L."/>
            <person name="De Bellis F."/>
            <person name="Dussert S."/>
            <person name="Garsmeur O."/>
            <person name="Gayraud T."/>
            <person name="Guignon V."/>
            <person name="Jahn K."/>
            <person name="Jamilloux V."/>
            <person name="Joet T."/>
            <person name="Labadie K."/>
            <person name="Lan T."/>
            <person name="Leclercq J."/>
            <person name="Lepelley M."/>
            <person name="Leroy T."/>
            <person name="Li L.T."/>
            <person name="Librado P."/>
            <person name="Lopez L."/>
            <person name="Munoz A."/>
            <person name="Noel B."/>
            <person name="Pallavicini A."/>
            <person name="Perrotta G."/>
            <person name="Poncet V."/>
            <person name="Pot D."/>
            <person name="Priyono X."/>
            <person name="Rigoreau M."/>
            <person name="Rouard M."/>
            <person name="Rozas J."/>
            <person name="Tranchant-Dubreuil C."/>
            <person name="VanBuren R."/>
            <person name="Zhang Q."/>
            <person name="Andrade A.C."/>
            <person name="Argout X."/>
            <person name="Bertrand B."/>
            <person name="de Kochko A."/>
            <person name="Graziosi G."/>
            <person name="Henry R.J."/>
            <person name="Jayarama X."/>
            <person name="Ming R."/>
            <person name="Nagai C."/>
            <person name="Rounsley S."/>
            <person name="Sankoff D."/>
            <person name="Giuliano G."/>
            <person name="Albert V.A."/>
            <person name="Wincker P."/>
            <person name="Lashermes P."/>
        </authorList>
    </citation>
    <scope>NUCLEOTIDE SEQUENCE [LARGE SCALE GENOMIC DNA]</scope>
    <source>
        <strain evidence="20">cv. DH200-94</strain>
    </source>
</reference>
<evidence type="ECO:0000256" key="3">
    <source>
        <dbReference type="ARBA" id="ARBA00022527"/>
    </source>
</evidence>
<keyword evidence="7 15" id="KW-0547">Nucleotide-binding</keyword>
<dbReference type="InterPro" id="IPR008271">
    <property type="entry name" value="Ser/Thr_kinase_AS"/>
</dbReference>
<evidence type="ECO:0000256" key="16">
    <source>
        <dbReference type="SAM" id="Phobius"/>
    </source>
</evidence>
<evidence type="ECO:0000256" key="14">
    <source>
        <dbReference type="ARBA" id="ARBA00048679"/>
    </source>
</evidence>
<dbReference type="OrthoDB" id="4062651at2759"/>
<dbReference type="Gene3D" id="1.10.510.10">
    <property type="entry name" value="Transferase(Phosphotransferase) domain 1"/>
    <property type="match status" value="2"/>
</dbReference>
<comment type="catalytic activity">
    <reaction evidence="13">
        <text>L-threonyl-[protein] + ATP = O-phospho-L-threonyl-[protein] + ADP + H(+)</text>
        <dbReference type="Rhea" id="RHEA:46608"/>
        <dbReference type="Rhea" id="RHEA-COMP:11060"/>
        <dbReference type="Rhea" id="RHEA-COMP:11605"/>
        <dbReference type="ChEBI" id="CHEBI:15378"/>
        <dbReference type="ChEBI" id="CHEBI:30013"/>
        <dbReference type="ChEBI" id="CHEBI:30616"/>
        <dbReference type="ChEBI" id="CHEBI:61977"/>
        <dbReference type="ChEBI" id="CHEBI:456216"/>
        <dbReference type="EC" id="2.7.11.1"/>
    </reaction>
</comment>
<feature type="signal peptide" evidence="17">
    <location>
        <begin position="1"/>
        <end position="30"/>
    </location>
</feature>
<dbReference type="OMA" id="PRICGIS"/>
<dbReference type="EMBL" id="HG739092">
    <property type="protein sequence ID" value="CDP02761.1"/>
    <property type="molecule type" value="Genomic_DNA"/>
</dbReference>
<evidence type="ECO:0000256" key="5">
    <source>
        <dbReference type="ARBA" id="ARBA00022692"/>
    </source>
</evidence>
<dbReference type="PROSITE" id="PS50011">
    <property type="entry name" value="PROTEIN_KINASE_DOM"/>
    <property type="match status" value="2"/>
</dbReference>
<feature type="binding site" evidence="15">
    <location>
        <position position="362"/>
    </location>
    <ligand>
        <name>ATP</name>
        <dbReference type="ChEBI" id="CHEBI:30616"/>
    </ligand>
</feature>
<dbReference type="PROSITE" id="PS00108">
    <property type="entry name" value="PROTEIN_KINASE_ST"/>
    <property type="match status" value="1"/>
</dbReference>
<dbReference type="InterPro" id="IPR032872">
    <property type="entry name" value="WAK_assoc_C"/>
</dbReference>
<dbReference type="PROSITE" id="PS00107">
    <property type="entry name" value="PROTEIN_KINASE_ATP"/>
    <property type="match status" value="1"/>
</dbReference>
<dbReference type="InParanoid" id="A0A068U2P6"/>
<keyword evidence="10 16" id="KW-1133">Transmembrane helix</keyword>
<evidence type="ECO:0000256" key="4">
    <source>
        <dbReference type="ARBA" id="ARBA00022679"/>
    </source>
</evidence>
<keyword evidence="12" id="KW-0325">Glycoprotein</keyword>